<organism evidence="1 2">
    <name type="scientific">Heterorhabditis bacteriophora</name>
    <name type="common">Entomopathogenic nematode worm</name>
    <dbReference type="NCBI Taxonomy" id="37862"/>
    <lineage>
        <taxon>Eukaryota</taxon>
        <taxon>Metazoa</taxon>
        <taxon>Ecdysozoa</taxon>
        <taxon>Nematoda</taxon>
        <taxon>Chromadorea</taxon>
        <taxon>Rhabditida</taxon>
        <taxon>Rhabditina</taxon>
        <taxon>Rhabditomorpha</taxon>
        <taxon>Strongyloidea</taxon>
        <taxon>Heterorhabditidae</taxon>
        <taxon>Heterorhabditis</taxon>
    </lineage>
</organism>
<dbReference type="WBParaSite" id="Hba_11859">
    <property type="protein sequence ID" value="Hba_11859"/>
    <property type="gene ID" value="Hba_11859"/>
</dbReference>
<proteinExistence type="predicted"/>
<dbReference type="Proteomes" id="UP000095283">
    <property type="component" value="Unplaced"/>
</dbReference>
<accession>A0A1I7X396</accession>
<evidence type="ECO:0000313" key="1">
    <source>
        <dbReference type="Proteomes" id="UP000095283"/>
    </source>
</evidence>
<evidence type="ECO:0000313" key="2">
    <source>
        <dbReference type="WBParaSite" id="Hba_11859"/>
    </source>
</evidence>
<sequence>MARGSLLNDNGKEEIVAFSDARLNCMENTNKGRMLLKHANQYALYLVRVFCPTGPADIGSDVSKLVILMSMTDNILGRHERRRLML</sequence>
<dbReference type="AlphaFoldDB" id="A0A1I7X396"/>
<reference evidence="2" key="1">
    <citation type="submission" date="2016-11" db="UniProtKB">
        <authorList>
            <consortium name="WormBaseParasite"/>
        </authorList>
    </citation>
    <scope>IDENTIFICATION</scope>
</reference>
<protein>
    <submittedName>
        <fullName evidence="2">NR LBD domain-containing protein</fullName>
    </submittedName>
</protein>
<name>A0A1I7X396_HETBA</name>
<keyword evidence="1" id="KW-1185">Reference proteome</keyword>